<proteinExistence type="predicted"/>
<feature type="region of interest" description="Disordered" evidence="1">
    <location>
        <begin position="117"/>
        <end position="161"/>
    </location>
</feature>
<protein>
    <submittedName>
        <fullName evidence="2">Uncharacterized protein</fullName>
    </submittedName>
</protein>
<name>A0A9N9Q2C6_9HELO</name>
<keyword evidence="3" id="KW-1185">Reference proteome</keyword>
<accession>A0A9N9Q2C6</accession>
<evidence type="ECO:0000313" key="3">
    <source>
        <dbReference type="Proteomes" id="UP000701801"/>
    </source>
</evidence>
<sequence length="161" mass="18461">MLSLFGPFPDAKHPTPLQPLQPPPPTPHHPGEPIPYIHHRHSNHPNPWPWHEHPHGYSLHPSRMETDPLHGYATLRPLDGYLSHREYAGRQLERRLQASEHSNVCPVHFLDHNEIGNVEGEEDPKDISARKALEARPRVSGEDHPAICEERDNDHDNKILD</sequence>
<comment type="caution">
    <text evidence="2">The sequence shown here is derived from an EMBL/GenBank/DDBJ whole genome shotgun (WGS) entry which is preliminary data.</text>
</comment>
<dbReference type="Proteomes" id="UP000701801">
    <property type="component" value="Unassembled WGS sequence"/>
</dbReference>
<feature type="compositionally biased region" description="Pro residues" evidence="1">
    <location>
        <begin position="16"/>
        <end position="28"/>
    </location>
</feature>
<gene>
    <name evidence="2" type="ORF">HYALB_00005778</name>
</gene>
<evidence type="ECO:0000313" key="2">
    <source>
        <dbReference type="EMBL" id="CAG8977070.1"/>
    </source>
</evidence>
<feature type="region of interest" description="Disordered" evidence="1">
    <location>
        <begin position="1"/>
        <end position="36"/>
    </location>
</feature>
<dbReference type="AlphaFoldDB" id="A0A9N9Q2C6"/>
<feature type="compositionally biased region" description="Basic and acidic residues" evidence="1">
    <location>
        <begin position="125"/>
        <end position="161"/>
    </location>
</feature>
<reference evidence="2" key="1">
    <citation type="submission" date="2021-07" db="EMBL/GenBank/DDBJ databases">
        <authorList>
            <person name="Durling M."/>
        </authorList>
    </citation>
    <scope>NUCLEOTIDE SEQUENCE</scope>
</reference>
<evidence type="ECO:0000256" key="1">
    <source>
        <dbReference type="SAM" id="MobiDB-lite"/>
    </source>
</evidence>
<dbReference type="EMBL" id="CAJVRM010000203">
    <property type="protein sequence ID" value="CAG8977070.1"/>
    <property type="molecule type" value="Genomic_DNA"/>
</dbReference>
<organism evidence="2 3">
    <name type="scientific">Hymenoscyphus albidus</name>
    <dbReference type="NCBI Taxonomy" id="595503"/>
    <lineage>
        <taxon>Eukaryota</taxon>
        <taxon>Fungi</taxon>
        <taxon>Dikarya</taxon>
        <taxon>Ascomycota</taxon>
        <taxon>Pezizomycotina</taxon>
        <taxon>Leotiomycetes</taxon>
        <taxon>Helotiales</taxon>
        <taxon>Helotiaceae</taxon>
        <taxon>Hymenoscyphus</taxon>
    </lineage>
</organism>